<reference evidence="1" key="1">
    <citation type="submission" date="2022-11" db="EMBL/GenBank/DDBJ databases">
        <title>Genome Sequence of Boeremia exigua.</title>
        <authorList>
            <person name="Buettner E."/>
        </authorList>
    </citation>
    <scope>NUCLEOTIDE SEQUENCE</scope>
    <source>
        <strain evidence="1">CU02</strain>
    </source>
</reference>
<sequence length="930" mass="103235">MQPRRRLEVPPVKSACLSCRASKARCNGETPCNRCVVNGKACQYLPSRRGRVVRAPVTPPSTGNSSGSPSSVESLIIDVPNKRPKIFSDFQRPLHPHHDGRSTDVRVYRSDQTILDAYYAFLHSDLPILPPPVTILTDQQAQPQKRASDLSSESPLLHAIAALVALVPKQSEHECRATETRAARHGYAEHCSSLALKCIDQDMDTLEPLTRRRFHPDVPVRLESTVASLLVAIHEYNYRGTMMRARTRMASVLTMAIDLGLHNVSSESTVDSECEKRTWSMILFFANKLSIIHHLPPLMTIGDPRFTTPHPLMGISPEPWEPILKAQDVLLISQSRPPSFKELEALDATVSSHILDLDRPITGRTPDDTEGLAAHKWWAIARIVVHSARIRLRRLSAFADIPAFVNKHCDMTALQDAKHFPIPTTNCHELPSPESLADSPLADERATDEASASFDAQDSAEICLKSAFVVLRMFRYLTEVLTQKHLQLHGFYNANEDGRGAIEASIPVTMPLMACSAMQACYVMVMTLYKVKVALIARGTSGEDLLPTPDLDFQETERLVEELRHGVKDSLHMLAKYQTEFAHIRDMYEELQMLDGLPPALKVLNAEQNFEVGQLHVRLHPYLVSVILPVSISRTLAVLSSLHTNPIAISKLSRQTTTHDGQAAPDPGCNGSARALALYATSWDAFQGAWFSKFWAWAGPRIREGNGPRITALLEGRVTGAQVVDEVVGEPISGVVLDIGPGLGYWVDLYGRTDVPLSNEDATLRRREGKGKGITKVYGVEPNAQSHSALQQRANAAGLEGVYEILPVGIENIAKETAVEKGSVDAIVTLLCLCSIPEPEKNIKELHSYLKPGGRWYLYEHVTTRAFWPMQLYQRFVNLFWPHALGGCQLCRDTERALREAGPWSKVDLKQPPIEPWHAIAPHIFGTLTK</sequence>
<name>A0ACC2IG11_9PLEO</name>
<keyword evidence="2" id="KW-1185">Reference proteome</keyword>
<evidence type="ECO:0000313" key="1">
    <source>
        <dbReference type="EMBL" id="KAJ8114092.1"/>
    </source>
</evidence>
<organism evidence="1 2">
    <name type="scientific">Boeremia exigua</name>
    <dbReference type="NCBI Taxonomy" id="749465"/>
    <lineage>
        <taxon>Eukaryota</taxon>
        <taxon>Fungi</taxon>
        <taxon>Dikarya</taxon>
        <taxon>Ascomycota</taxon>
        <taxon>Pezizomycotina</taxon>
        <taxon>Dothideomycetes</taxon>
        <taxon>Pleosporomycetidae</taxon>
        <taxon>Pleosporales</taxon>
        <taxon>Pleosporineae</taxon>
        <taxon>Didymellaceae</taxon>
        <taxon>Boeremia</taxon>
    </lineage>
</organism>
<gene>
    <name evidence="1" type="ORF">OPT61_g3946</name>
</gene>
<evidence type="ECO:0000313" key="2">
    <source>
        <dbReference type="Proteomes" id="UP001153331"/>
    </source>
</evidence>
<dbReference type="EMBL" id="JAPHNI010000213">
    <property type="protein sequence ID" value="KAJ8114092.1"/>
    <property type="molecule type" value="Genomic_DNA"/>
</dbReference>
<dbReference type="Proteomes" id="UP001153331">
    <property type="component" value="Unassembled WGS sequence"/>
</dbReference>
<comment type="caution">
    <text evidence="1">The sequence shown here is derived from an EMBL/GenBank/DDBJ whole genome shotgun (WGS) entry which is preliminary data.</text>
</comment>
<proteinExistence type="predicted"/>
<accession>A0ACC2IG11</accession>
<protein>
    <submittedName>
        <fullName evidence="1">Uncharacterized protein</fullName>
    </submittedName>
</protein>